<dbReference type="PIRSF" id="PIRSF000390">
    <property type="entry name" value="PLP_StrS"/>
    <property type="match status" value="1"/>
</dbReference>
<dbReference type="GO" id="GO:0008483">
    <property type="term" value="F:transaminase activity"/>
    <property type="evidence" value="ECO:0007669"/>
    <property type="project" value="UniProtKB-KW"/>
</dbReference>
<dbReference type="InterPro" id="IPR015421">
    <property type="entry name" value="PyrdxlP-dep_Trfase_major"/>
</dbReference>
<gene>
    <name evidence="6" type="ORF">HPC62_13020</name>
</gene>
<dbReference type="CDD" id="cd00616">
    <property type="entry name" value="AHBA_syn"/>
    <property type="match status" value="1"/>
</dbReference>
<sequence length="383" mass="41084">MSSPIPLTDLALLHRSLQPQLEAVIQTAMLQGDFVLGGALLDFEIAFARACGSEHGVGVGSGTDAITLGLRACGIGQGDEVLLPANTFVATLIGVLQSGATPVLVDCEPDTALIDLVAAEKAITPRTRAIIPVHLYGQMVSPRQLLDLSSTYDLMIFEDAAQAHLAEREGYRAGSVGMAAAFSFYPSKNLGALGDGGMVVTREAQIAERLRSLRNYGAPCKHYHTEFGVNSRLDTLQAAVLGVKLPHLPHWNRDRLRIAQRYDELLAPLQFAGIQPITNVSGGGHAYHLYVVCVTNACPLERVALQAALESRRVSTGIHYPVPCHLQPAFRYLGYKLGDFPNAERLSHQVLSLPIYPGMTDAQIQRVVGAIEAAVSAPFSVSC</sequence>
<evidence type="ECO:0000256" key="3">
    <source>
        <dbReference type="PIRSR" id="PIRSR000390-1"/>
    </source>
</evidence>
<reference evidence="6 7" key="1">
    <citation type="submission" date="2020-05" db="EMBL/GenBank/DDBJ databases">
        <title>Complete genome sequence of of a novel Thermoleptolyngbya strain isolated from hot springs of Ganzi, Sichuan China.</title>
        <authorList>
            <person name="Tang J."/>
            <person name="Daroch M."/>
            <person name="Li L."/>
            <person name="Waleron K."/>
            <person name="Waleron M."/>
            <person name="Waleron M."/>
        </authorList>
    </citation>
    <scope>NUCLEOTIDE SEQUENCE [LARGE SCALE GENOMIC DNA]</scope>
    <source>
        <strain evidence="6 7">PKUAC-SCTA183</strain>
    </source>
</reference>
<dbReference type="PANTHER" id="PTHR30244:SF36">
    <property type="entry name" value="3-OXO-GLUCOSE-6-PHOSPHATE:GLUTAMATE AMINOTRANSFERASE"/>
    <property type="match status" value="1"/>
</dbReference>
<evidence type="ECO:0000256" key="2">
    <source>
        <dbReference type="ARBA" id="ARBA00037999"/>
    </source>
</evidence>
<dbReference type="Gene3D" id="3.40.640.10">
    <property type="entry name" value="Type I PLP-dependent aspartate aminotransferase-like (Major domain)"/>
    <property type="match status" value="1"/>
</dbReference>
<dbReference type="Pfam" id="PF01041">
    <property type="entry name" value="DegT_DnrJ_EryC1"/>
    <property type="match status" value="1"/>
</dbReference>
<keyword evidence="6" id="KW-0808">Transferase</keyword>
<evidence type="ECO:0000313" key="6">
    <source>
        <dbReference type="EMBL" id="QKD84942.1"/>
    </source>
</evidence>
<comment type="similarity">
    <text evidence="2 5">Belongs to the DegT/DnrJ/EryC1 family.</text>
</comment>
<protein>
    <submittedName>
        <fullName evidence="6">DegT/DnrJ/EryC1/StrS aminotransferase family protein</fullName>
    </submittedName>
</protein>
<name>A0A6M8BFD9_9CYAN</name>
<dbReference type="EMBL" id="CP053661">
    <property type="protein sequence ID" value="QKD84942.1"/>
    <property type="molecule type" value="Genomic_DNA"/>
</dbReference>
<evidence type="ECO:0000313" key="7">
    <source>
        <dbReference type="Proteomes" id="UP000505210"/>
    </source>
</evidence>
<evidence type="ECO:0000256" key="4">
    <source>
        <dbReference type="PIRSR" id="PIRSR000390-2"/>
    </source>
</evidence>
<dbReference type="Proteomes" id="UP000505210">
    <property type="component" value="Chromosome"/>
</dbReference>
<dbReference type="KEGG" id="theu:HPC62_13020"/>
<dbReference type="SUPFAM" id="SSF53383">
    <property type="entry name" value="PLP-dependent transferases"/>
    <property type="match status" value="1"/>
</dbReference>
<dbReference type="GO" id="GO:0000271">
    <property type="term" value="P:polysaccharide biosynthetic process"/>
    <property type="evidence" value="ECO:0007669"/>
    <property type="project" value="TreeGrafter"/>
</dbReference>
<feature type="modified residue" description="N6-(pyridoxal phosphate)lysine" evidence="4">
    <location>
        <position position="188"/>
    </location>
</feature>
<dbReference type="InterPro" id="IPR000653">
    <property type="entry name" value="DegT/StrS_aminotransferase"/>
</dbReference>
<keyword evidence="1 4" id="KW-0663">Pyridoxal phosphate</keyword>
<dbReference type="InterPro" id="IPR015424">
    <property type="entry name" value="PyrdxlP-dep_Trfase"/>
</dbReference>
<feature type="active site" description="Proton acceptor" evidence="3">
    <location>
        <position position="188"/>
    </location>
</feature>
<keyword evidence="7" id="KW-1185">Reference proteome</keyword>
<dbReference type="AlphaFoldDB" id="A0A6M8BFD9"/>
<dbReference type="GO" id="GO:0030170">
    <property type="term" value="F:pyridoxal phosphate binding"/>
    <property type="evidence" value="ECO:0007669"/>
    <property type="project" value="TreeGrafter"/>
</dbReference>
<organism evidence="6 7">
    <name type="scientific">Thermoleptolyngbya sichuanensis A183</name>
    <dbReference type="NCBI Taxonomy" id="2737172"/>
    <lineage>
        <taxon>Bacteria</taxon>
        <taxon>Bacillati</taxon>
        <taxon>Cyanobacteriota</taxon>
        <taxon>Cyanophyceae</taxon>
        <taxon>Oculatellales</taxon>
        <taxon>Oculatellaceae</taxon>
        <taxon>Thermoleptolyngbya</taxon>
        <taxon>Thermoleptolyngbya sichuanensis</taxon>
    </lineage>
</organism>
<dbReference type="PANTHER" id="PTHR30244">
    <property type="entry name" value="TRANSAMINASE"/>
    <property type="match status" value="1"/>
</dbReference>
<evidence type="ECO:0000256" key="5">
    <source>
        <dbReference type="RuleBase" id="RU004508"/>
    </source>
</evidence>
<dbReference type="Gene3D" id="3.90.1150.10">
    <property type="entry name" value="Aspartate Aminotransferase, domain 1"/>
    <property type="match status" value="1"/>
</dbReference>
<keyword evidence="6" id="KW-0032">Aminotransferase</keyword>
<proteinExistence type="inferred from homology"/>
<evidence type="ECO:0000256" key="1">
    <source>
        <dbReference type="ARBA" id="ARBA00022898"/>
    </source>
</evidence>
<dbReference type="InterPro" id="IPR015422">
    <property type="entry name" value="PyrdxlP-dep_Trfase_small"/>
</dbReference>
<accession>A0A6M8BFD9</accession>